<feature type="compositionally biased region" description="Polar residues" evidence="8">
    <location>
        <begin position="7"/>
        <end position="30"/>
    </location>
</feature>
<proteinExistence type="inferred from homology"/>
<evidence type="ECO:0000313" key="10">
    <source>
        <dbReference type="EMBL" id="ONH65876.1"/>
    </source>
</evidence>
<evidence type="ECO:0000256" key="9">
    <source>
        <dbReference type="SAM" id="Phobius"/>
    </source>
</evidence>
<evidence type="ECO:0000313" key="11">
    <source>
        <dbReference type="Proteomes" id="UP000189513"/>
    </source>
</evidence>
<dbReference type="Proteomes" id="UP000189513">
    <property type="component" value="Unassembled WGS sequence"/>
</dbReference>
<dbReference type="EMBL" id="MPUK01000009">
    <property type="protein sequence ID" value="ONH65876.1"/>
    <property type="molecule type" value="Genomic_DNA"/>
</dbReference>
<dbReference type="PANTHER" id="PTHR23501">
    <property type="entry name" value="MAJOR FACILITATOR SUPERFAMILY"/>
    <property type="match status" value="1"/>
</dbReference>
<name>A0A1V2L3P4_CYBFA</name>
<keyword evidence="5 9" id="KW-1133">Transmembrane helix</keyword>
<comment type="similarity">
    <text evidence="2">Belongs to the major facilitator superfamily.</text>
</comment>
<dbReference type="Gene3D" id="1.20.1250.20">
    <property type="entry name" value="MFS general substrate transporter like domains"/>
    <property type="match status" value="2"/>
</dbReference>
<feature type="transmembrane region" description="Helical" evidence="9">
    <location>
        <begin position="84"/>
        <end position="105"/>
    </location>
</feature>
<dbReference type="STRING" id="36022.A0A1V2L3P4"/>
<evidence type="ECO:0000256" key="6">
    <source>
        <dbReference type="ARBA" id="ARBA00023065"/>
    </source>
</evidence>
<dbReference type="GO" id="GO:0006811">
    <property type="term" value="P:monoatomic ion transport"/>
    <property type="evidence" value="ECO:0007669"/>
    <property type="project" value="UniProtKB-KW"/>
</dbReference>
<evidence type="ECO:0000256" key="4">
    <source>
        <dbReference type="ARBA" id="ARBA00022692"/>
    </source>
</evidence>
<dbReference type="PANTHER" id="PTHR23501:SF58">
    <property type="entry name" value="LOW AFFINITY HEME TRANSPORTER STR3"/>
    <property type="match status" value="1"/>
</dbReference>
<evidence type="ECO:0000256" key="5">
    <source>
        <dbReference type="ARBA" id="ARBA00022989"/>
    </source>
</evidence>
<dbReference type="OMA" id="NQWRWGY"/>
<keyword evidence="6" id="KW-0406">Ion transport</keyword>
<evidence type="ECO:0000256" key="7">
    <source>
        <dbReference type="ARBA" id="ARBA00023136"/>
    </source>
</evidence>
<feature type="transmembrane region" description="Helical" evidence="9">
    <location>
        <begin position="575"/>
        <end position="596"/>
    </location>
</feature>
<keyword evidence="4 9" id="KW-0812">Transmembrane</keyword>
<dbReference type="GO" id="GO:0012505">
    <property type="term" value="C:endomembrane system"/>
    <property type="evidence" value="ECO:0007669"/>
    <property type="project" value="UniProtKB-SubCell"/>
</dbReference>
<reference evidence="11" key="1">
    <citation type="journal article" date="2017" name="Genome Announc.">
        <title>Genome sequences of Cyberlindnera fabianii 65, Pichia kudriavzevii 129, and Saccharomyces cerevisiae 131 isolated from fermented masau fruits in Zimbabwe.</title>
        <authorList>
            <person name="van Rijswijck I.M.H."/>
            <person name="Derks M.F.L."/>
            <person name="Abee T."/>
            <person name="de Ridder D."/>
            <person name="Smid E.J."/>
        </authorList>
    </citation>
    <scope>NUCLEOTIDE SEQUENCE [LARGE SCALE GENOMIC DNA]</scope>
    <source>
        <strain evidence="11">65</strain>
    </source>
</reference>
<feature type="transmembrane region" description="Helical" evidence="9">
    <location>
        <begin position="366"/>
        <end position="387"/>
    </location>
</feature>
<dbReference type="VEuPathDB" id="FungiDB:BON22_4221"/>
<evidence type="ECO:0000256" key="8">
    <source>
        <dbReference type="SAM" id="MobiDB-lite"/>
    </source>
</evidence>
<feature type="transmembrane region" description="Helical" evidence="9">
    <location>
        <begin position="154"/>
        <end position="171"/>
    </location>
</feature>
<feature type="transmembrane region" description="Helical" evidence="9">
    <location>
        <begin position="292"/>
        <end position="314"/>
    </location>
</feature>
<feature type="transmembrane region" description="Helical" evidence="9">
    <location>
        <begin position="407"/>
        <end position="429"/>
    </location>
</feature>
<dbReference type="FunFam" id="1.20.1250.20:FF:000197">
    <property type="entry name" value="Siderophore iron transporter 1"/>
    <property type="match status" value="1"/>
</dbReference>
<evidence type="ECO:0000256" key="2">
    <source>
        <dbReference type="ARBA" id="ARBA00008335"/>
    </source>
</evidence>
<dbReference type="AlphaFoldDB" id="A0A1V2L3P4"/>
<dbReference type="InterPro" id="IPR011701">
    <property type="entry name" value="MFS"/>
</dbReference>
<dbReference type="InterPro" id="IPR036259">
    <property type="entry name" value="MFS_trans_sf"/>
</dbReference>
<feature type="transmembrane region" description="Helical" evidence="9">
    <location>
        <begin position="241"/>
        <end position="264"/>
    </location>
</feature>
<gene>
    <name evidence="10" type="ORF">BON22_4221</name>
</gene>
<dbReference type="GO" id="GO:0022857">
    <property type="term" value="F:transmembrane transporter activity"/>
    <property type="evidence" value="ECO:0007669"/>
    <property type="project" value="InterPro"/>
</dbReference>
<feature type="transmembrane region" description="Helical" evidence="9">
    <location>
        <begin position="334"/>
        <end position="354"/>
    </location>
</feature>
<sequence>MTKPVKDTSSSIEVQSSIEGVSSDAGSNKQQHADAAFDSASTKEKVITDAVLDEHNPKRAPRSRGVQRIENVKMSMDSSKKGRNLRLIFCLCLLLNSWVSTLQSITVYNYEPYATSAFQRHSQLATSDIATGIISAVCKPMIAKIADITSRTQTYILVLILYTLGYIIVAASSNINAYIAGNVFITIGQSGISLLDSIISADITPLKYRGLLIGILASPYIINTWFGGLIVEAILKRNWRWGYGMFAIIMPATVLPSVLIMIYLEHRSTEEQIALGNDEREEKRTWSQTRSFIWKGLVEVDIIGLLLLGFGWSLLFLPFSLRSTANNGWENPSLIAMFCVGGILLIVHLIYEFWFAKFPSMPKRILMNRTFITAVIIDFIYQFGGLIRSTYWSSYVRVVQDWAIKYWTYYNNTLTMSLCVFGVVVGVIIRYTRRSKYLQAFGLALQVVAKGLSLHGSRASGNNAVTLVWAQLIGGMGGACVVVGTQCASQASVTHQDVALAISLLSLWSTIGNSIGSAVAGAVWQSRLPGYLRQEMPDSVNDTMVKTYFGSIAKLAALPYDSPARQGAINAYYRIMWILSAASLGVAFVPFLAVFFQKNFYLGDNQNGVETPDGESVDLKGPKTEVPTTWWGKFSRFMDDPISHMHFTTDKAKQP</sequence>
<keyword evidence="11" id="KW-1185">Reference proteome</keyword>
<feature type="transmembrane region" description="Helical" evidence="9">
    <location>
        <begin position="211"/>
        <end position="235"/>
    </location>
</feature>
<accession>A0A1V2L3P4</accession>
<keyword evidence="3" id="KW-0813">Transport</keyword>
<dbReference type="Pfam" id="PF07690">
    <property type="entry name" value="MFS_1"/>
    <property type="match status" value="1"/>
</dbReference>
<protein>
    <submittedName>
        <fullName evidence="10">Siderophore iron transporter 3</fullName>
    </submittedName>
</protein>
<comment type="caution">
    <text evidence="10">The sequence shown here is derived from an EMBL/GenBank/DDBJ whole genome shotgun (WGS) entry which is preliminary data.</text>
</comment>
<organism evidence="10 11">
    <name type="scientific">Cyberlindnera fabianii</name>
    <name type="common">Yeast</name>
    <name type="synonym">Hansenula fabianii</name>
    <dbReference type="NCBI Taxonomy" id="36022"/>
    <lineage>
        <taxon>Eukaryota</taxon>
        <taxon>Fungi</taxon>
        <taxon>Dikarya</taxon>
        <taxon>Ascomycota</taxon>
        <taxon>Saccharomycotina</taxon>
        <taxon>Saccharomycetes</taxon>
        <taxon>Phaffomycetales</taxon>
        <taxon>Phaffomycetaceae</taxon>
        <taxon>Cyberlindnera</taxon>
    </lineage>
</organism>
<dbReference type="GO" id="GO:0005886">
    <property type="term" value="C:plasma membrane"/>
    <property type="evidence" value="ECO:0007669"/>
    <property type="project" value="TreeGrafter"/>
</dbReference>
<comment type="subcellular location">
    <subcellularLocation>
        <location evidence="1">Endomembrane system</location>
        <topology evidence="1">Multi-pass membrane protein</topology>
    </subcellularLocation>
</comment>
<dbReference type="SUPFAM" id="SSF103473">
    <property type="entry name" value="MFS general substrate transporter"/>
    <property type="match status" value="1"/>
</dbReference>
<keyword evidence="7 9" id="KW-0472">Membrane</keyword>
<evidence type="ECO:0000256" key="1">
    <source>
        <dbReference type="ARBA" id="ARBA00004127"/>
    </source>
</evidence>
<evidence type="ECO:0000256" key="3">
    <source>
        <dbReference type="ARBA" id="ARBA00022448"/>
    </source>
</evidence>
<feature type="region of interest" description="Disordered" evidence="8">
    <location>
        <begin position="1"/>
        <end position="42"/>
    </location>
</feature>